<dbReference type="Proteomes" id="UP000583266">
    <property type="component" value="Unassembled WGS sequence"/>
</dbReference>
<feature type="transmembrane region" description="Helical" evidence="2">
    <location>
        <begin position="176"/>
        <end position="197"/>
    </location>
</feature>
<dbReference type="InterPro" id="IPR005625">
    <property type="entry name" value="PepSY-ass_TM"/>
</dbReference>
<dbReference type="RefSeq" id="WP_169223251.1">
    <property type="nucleotide sequence ID" value="NZ_JABBGC010000001.1"/>
</dbReference>
<evidence type="ECO:0000256" key="1">
    <source>
        <dbReference type="SAM" id="MobiDB-lite"/>
    </source>
</evidence>
<dbReference type="PROSITE" id="PS51257">
    <property type="entry name" value="PROKAR_LIPOPROTEIN"/>
    <property type="match status" value="1"/>
</dbReference>
<keyword evidence="2" id="KW-1133">Transmembrane helix</keyword>
<proteinExistence type="predicted"/>
<feature type="transmembrane region" description="Helical" evidence="2">
    <location>
        <begin position="372"/>
        <end position="393"/>
    </location>
</feature>
<organism evidence="3 4">
    <name type="scientific">Chitinophaga fulva</name>
    <dbReference type="NCBI Taxonomy" id="2728842"/>
    <lineage>
        <taxon>Bacteria</taxon>
        <taxon>Pseudomonadati</taxon>
        <taxon>Bacteroidota</taxon>
        <taxon>Chitinophagia</taxon>
        <taxon>Chitinophagales</taxon>
        <taxon>Chitinophagaceae</taxon>
        <taxon>Chitinophaga</taxon>
    </lineage>
</organism>
<dbReference type="AlphaFoldDB" id="A0A848GBR2"/>
<feature type="compositionally biased region" description="Basic and acidic residues" evidence="1">
    <location>
        <begin position="90"/>
        <end position="132"/>
    </location>
</feature>
<feature type="region of interest" description="Disordered" evidence="1">
    <location>
        <begin position="89"/>
        <end position="135"/>
    </location>
</feature>
<evidence type="ECO:0000313" key="4">
    <source>
        <dbReference type="Proteomes" id="UP000583266"/>
    </source>
</evidence>
<accession>A0A848GBR2</accession>
<sequence>MKVFFRRIHLYLGLAAGLIITISCLTGALLVFEKELTEAFNHSRYYVQPEKERLPLDKIAEMVKQQVPGAGISRIQVYADPARSLAVQLEEGKKGDKNKGAGKEARAEGKKEAGKEMKPAGKDAKGGKEPKKGKGRTAFVNPYTGKVIELYSYQQTFYYQIFSLHRWLLAGDTGKLITGISTLIFLFILITGIILWWPKTRKILQQRLKVKWDGGWKRLNHDMHIVLGFYVSIFLFISVFTALTWSFEWFNKGLFAALGASPKAMEAPASVAVPETINSVSYEAALAQVKQQVPDAQYYAVAMPKDKDASIQVTLLPAGALNEAATTSYYLDQFSGQVLKSQTFSERNLGQKVRGLIKPLHTGSVFGLPSKIFALLLALLGATFPTTGTILWINRTMKKKKAAKNKRSATTPLAAA</sequence>
<feature type="transmembrane region" description="Helical" evidence="2">
    <location>
        <begin position="12"/>
        <end position="32"/>
    </location>
</feature>
<dbReference type="Pfam" id="PF03929">
    <property type="entry name" value="PepSY_TM"/>
    <property type="match status" value="1"/>
</dbReference>
<reference evidence="3 4" key="1">
    <citation type="submission" date="2020-04" db="EMBL/GenBank/DDBJ databases">
        <title>Chitinophaga sp. G-6-1-13 sp. nov., isolated from soil.</title>
        <authorList>
            <person name="Dahal R.H."/>
            <person name="Chaudhary D.K."/>
        </authorList>
    </citation>
    <scope>NUCLEOTIDE SEQUENCE [LARGE SCALE GENOMIC DNA]</scope>
    <source>
        <strain evidence="3 4">G-6-1-13</strain>
    </source>
</reference>
<name>A0A848GBR2_9BACT</name>
<comment type="caution">
    <text evidence="3">The sequence shown here is derived from an EMBL/GenBank/DDBJ whole genome shotgun (WGS) entry which is preliminary data.</text>
</comment>
<evidence type="ECO:0000256" key="2">
    <source>
        <dbReference type="SAM" id="Phobius"/>
    </source>
</evidence>
<keyword evidence="2" id="KW-0472">Membrane</keyword>
<feature type="transmembrane region" description="Helical" evidence="2">
    <location>
        <begin position="225"/>
        <end position="247"/>
    </location>
</feature>
<dbReference type="PANTHER" id="PTHR34219">
    <property type="entry name" value="IRON-REGULATED INNER MEMBRANE PROTEIN-RELATED"/>
    <property type="match status" value="1"/>
</dbReference>
<keyword evidence="2" id="KW-0812">Transmembrane</keyword>
<dbReference type="EMBL" id="JABBGC010000001">
    <property type="protein sequence ID" value="NML36095.1"/>
    <property type="molecule type" value="Genomic_DNA"/>
</dbReference>
<protein>
    <submittedName>
        <fullName evidence="3">PepSY domain-containing protein</fullName>
    </submittedName>
</protein>
<keyword evidence="4" id="KW-1185">Reference proteome</keyword>
<dbReference type="PANTHER" id="PTHR34219:SF3">
    <property type="entry name" value="BLL7967 PROTEIN"/>
    <property type="match status" value="1"/>
</dbReference>
<evidence type="ECO:0000313" key="3">
    <source>
        <dbReference type="EMBL" id="NML36095.1"/>
    </source>
</evidence>
<gene>
    <name evidence="3" type="ORF">HHL17_02690</name>
</gene>